<keyword evidence="6" id="KW-0732">Signal</keyword>
<dbReference type="InterPro" id="IPR006202">
    <property type="entry name" value="Neur_chan_lig-bd"/>
</dbReference>
<keyword evidence="2 5" id="KW-0812">Transmembrane</keyword>
<dbReference type="EMBL" id="JAFNEN010000005">
    <property type="protein sequence ID" value="KAG8201477.1"/>
    <property type="molecule type" value="Genomic_DNA"/>
</dbReference>
<dbReference type="InterPro" id="IPR036734">
    <property type="entry name" value="Neur_chan_lig-bd_sf"/>
</dbReference>
<feature type="chain" id="PRO_5044023387" evidence="6">
    <location>
        <begin position="23"/>
        <end position="427"/>
    </location>
</feature>
<evidence type="ECO:0000256" key="4">
    <source>
        <dbReference type="ARBA" id="ARBA00023136"/>
    </source>
</evidence>
<organism evidence="9 10">
    <name type="scientific">Oedothorax gibbosus</name>
    <dbReference type="NCBI Taxonomy" id="931172"/>
    <lineage>
        <taxon>Eukaryota</taxon>
        <taxon>Metazoa</taxon>
        <taxon>Ecdysozoa</taxon>
        <taxon>Arthropoda</taxon>
        <taxon>Chelicerata</taxon>
        <taxon>Arachnida</taxon>
        <taxon>Araneae</taxon>
        <taxon>Araneomorphae</taxon>
        <taxon>Entelegynae</taxon>
        <taxon>Araneoidea</taxon>
        <taxon>Linyphiidae</taxon>
        <taxon>Erigoninae</taxon>
        <taxon>Oedothorax</taxon>
    </lineage>
</organism>
<reference evidence="9 10" key="1">
    <citation type="journal article" date="2022" name="Nat. Ecol. Evol.">
        <title>A masculinizing supergene underlies an exaggerated male reproductive morph in a spider.</title>
        <authorList>
            <person name="Hendrickx F."/>
            <person name="De Corte Z."/>
            <person name="Sonet G."/>
            <person name="Van Belleghem S.M."/>
            <person name="Kostlbacher S."/>
            <person name="Vangestel C."/>
        </authorList>
    </citation>
    <scope>NUCLEOTIDE SEQUENCE [LARGE SCALE GENOMIC DNA]</scope>
    <source>
        <strain evidence="9">W744_W776</strain>
    </source>
</reference>
<keyword evidence="3 5" id="KW-1133">Transmembrane helix</keyword>
<dbReference type="GO" id="GO:0004888">
    <property type="term" value="F:transmembrane signaling receptor activity"/>
    <property type="evidence" value="ECO:0007669"/>
    <property type="project" value="InterPro"/>
</dbReference>
<evidence type="ECO:0000259" key="8">
    <source>
        <dbReference type="Pfam" id="PF02932"/>
    </source>
</evidence>
<evidence type="ECO:0000256" key="3">
    <source>
        <dbReference type="ARBA" id="ARBA00022989"/>
    </source>
</evidence>
<dbReference type="InterPro" id="IPR006029">
    <property type="entry name" value="Neurotrans-gated_channel_TM"/>
</dbReference>
<evidence type="ECO:0000313" key="10">
    <source>
        <dbReference type="Proteomes" id="UP000827092"/>
    </source>
</evidence>
<dbReference type="AlphaFoldDB" id="A0AAV6VWV8"/>
<dbReference type="Gene3D" id="1.20.58.390">
    <property type="entry name" value="Neurotransmitter-gated ion-channel transmembrane domain"/>
    <property type="match status" value="1"/>
</dbReference>
<dbReference type="Proteomes" id="UP000827092">
    <property type="component" value="Unassembled WGS sequence"/>
</dbReference>
<dbReference type="GO" id="GO:0005230">
    <property type="term" value="F:extracellular ligand-gated monoatomic ion channel activity"/>
    <property type="evidence" value="ECO:0007669"/>
    <property type="project" value="InterPro"/>
</dbReference>
<gene>
    <name evidence="9" type="ORF">JTE90_024345</name>
</gene>
<evidence type="ECO:0000256" key="1">
    <source>
        <dbReference type="ARBA" id="ARBA00004141"/>
    </source>
</evidence>
<feature type="transmembrane region" description="Helical" evidence="5">
    <location>
        <begin position="253"/>
        <end position="275"/>
    </location>
</feature>
<dbReference type="Pfam" id="PF02931">
    <property type="entry name" value="Neur_chan_LBD"/>
    <property type="match status" value="1"/>
</dbReference>
<dbReference type="SUPFAM" id="SSF63712">
    <property type="entry name" value="Nicotinic receptor ligand binding domain-like"/>
    <property type="match status" value="1"/>
</dbReference>
<feature type="domain" description="Neurotransmitter-gated ion-channel ligand-binding" evidence="7">
    <location>
        <begin position="29"/>
        <end position="166"/>
    </location>
</feature>
<name>A0AAV6VWV8_9ARAC</name>
<dbReference type="InterPro" id="IPR006201">
    <property type="entry name" value="Neur_channel"/>
</dbReference>
<keyword evidence="4 5" id="KW-0472">Membrane</keyword>
<comment type="subcellular location">
    <subcellularLocation>
        <location evidence="1">Membrane</location>
        <topology evidence="1">Multi-pass membrane protein</topology>
    </subcellularLocation>
</comment>
<keyword evidence="10" id="KW-1185">Reference proteome</keyword>
<sequence length="427" mass="48268">MLNKYLIIFLLHQSVLTSIVTAEDDENIIKERILKDYDKTLSPVLFQTSELNIYTFLTVLRVRGLDESKGEFILEGMLTTAWKDERLAFESDNVNRVFVNPEDVWLPHVKILNRVENDELTMKARVILFRSVVVFSQRYVFHTSCIPNLKFFPFDKHTCDIDIISMSDEFFPFDKHTCDIDIISMSDEGDILPANYTKQQVSILATIRTELTVENNLWTLVSTRSTPKQMDLDIGVKGFGCVYSFEIERTMPLIALGVLCPCLVSVLLLLTTFWMRPGAVTRTGMSATSILVSAGNLFTIGRILPVTGTTTPIIVEYITCALILALVSTLHSITISVLSHCVSQPPISYAAIVQKLPKWTLILLALNHDATKSAGPSFKFSELVESDSAHTSDESGGRVKRRVYSRRNADYRKFKITHITFTESKYI</sequence>
<dbReference type="Gene3D" id="2.70.170.10">
    <property type="entry name" value="Neurotransmitter-gated ion-channel ligand-binding domain"/>
    <property type="match status" value="1"/>
</dbReference>
<feature type="signal peptide" evidence="6">
    <location>
        <begin position="1"/>
        <end position="22"/>
    </location>
</feature>
<evidence type="ECO:0000259" key="7">
    <source>
        <dbReference type="Pfam" id="PF02931"/>
    </source>
</evidence>
<protein>
    <submittedName>
        <fullName evidence="9">Uncharacterized protein</fullName>
    </submittedName>
</protein>
<evidence type="ECO:0000256" key="6">
    <source>
        <dbReference type="SAM" id="SignalP"/>
    </source>
</evidence>
<feature type="domain" description="Neurotransmitter-gated ion-channel transmembrane" evidence="8">
    <location>
        <begin position="259"/>
        <end position="365"/>
    </location>
</feature>
<dbReference type="InterPro" id="IPR038050">
    <property type="entry name" value="Neuro_actylchol_rec"/>
</dbReference>
<evidence type="ECO:0000313" key="9">
    <source>
        <dbReference type="EMBL" id="KAG8201477.1"/>
    </source>
</evidence>
<feature type="transmembrane region" description="Helical" evidence="5">
    <location>
        <begin position="287"/>
        <end position="308"/>
    </location>
</feature>
<evidence type="ECO:0000256" key="2">
    <source>
        <dbReference type="ARBA" id="ARBA00022692"/>
    </source>
</evidence>
<feature type="transmembrane region" description="Helical" evidence="5">
    <location>
        <begin position="314"/>
        <end position="338"/>
    </location>
</feature>
<proteinExistence type="predicted"/>
<dbReference type="SUPFAM" id="SSF90112">
    <property type="entry name" value="Neurotransmitter-gated ion-channel transmembrane pore"/>
    <property type="match status" value="1"/>
</dbReference>
<evidence type="ECO:0000256" key="5">
    <source>
        <dbReference type="SAM" id="Phobius"/>
    </source>
</evidence>
<accession>A0AAV6VWV8</accession>
<dbReference type="GO" id="GO:0016020">
    <property type="term" value="C:membrane"/>
    <property type="evidence" value="ECO:0007669"/>
    <property type="project" value="UniProtKB-SubCell"/>
</dbReference>
<dbReference type="Pfam" id="PF02932">
    <property type="entry name" value="Neur_chan_memb"/>
    <property type="match status" value="1"/>
</dbReference>
<dbReference type="InterPro" id="IPR036719">
    <property type="entry name" value="Neuro-gated_channel_TM_sf"/>
</dbReference>
<comment type="caution">
    <text evidence="9">The sequence shown here is derived from an EMBL/GenBank/DDBJ whole genome shotgun (WGS) entry which is preliminary data.</text>
</comment>
<dbReference type="PANTHER" id="PTHR18945">
    <property type="entry name" value="NEUROTRANSMITTER GATED ION CHANNEL"/>
    <property type="match status" value="1"/>
</dbReference>